<evidence type="ECO:0000313" key="2">
    <source>
        <dbReference type="Proteomes" id="UP000886501"/>
    </source>
</evidence>
<organism evidence="1 2">
    <name type="scientific">Thelephora ganbajun</name>
    <name type="common">Ganba fungus</name>
    <dbReference type="NCBI Taxonomy" id="370292"/>
    <lineage>
        <taxon>Eukaryota</taxon>
        <taxon>Fungi</taxon>
        <taxon>Dikarya</taxon>
        <taxon>Basidiomycota</taxon>
        <taxon>Agaricomycotina</taxon>
        <taxon>Agaricomycetes</taxon>
        <taxon>Thelephorales</taxon>
        <taxon>Thelephoraceae</taxon>
        <taxon>Thelephora</taxon>
    </lineage>
</organism>
<reference evidence="1" key="2">
    <citation type="journal article" date="2020" name="Nat. Commun.">
        <title>Large-scale genome sequencing of mycorrhizal fungi provides insights into the early evolution of symbiotic traits.</title>
        <authorList>
            <person name="Miyauchi S."/>
            <person name="Kiss E."/>
            <person name="Kuo A."/>
            <person name="Drula E."/>
            <person name="Kohler A."/>
            <person name="Sanchez-Garcia M."/>
            <person name="Morin E."/>
            <person name="Andreopoulos B."/>
            <person name="Barry K.W."/>
            <person name="Bonito G."/>
            <person name="Buee M."/>
            <person name="Carver A."/>
            <person name="Chen C."/>
            <person name="Cichocki N."/>
            <person name="Clum A."/>
            <person name="Culley D."/>
            <person name="Crous P.W."/>
            <person name="Fauchery L."/>
            <person name="Girlanda M."/>
            <person name="Hayes R.D."/>
            <person name="Keri Z."/>
            <person name="LaButti K."/>
            <person name="Lipzen A."/>
            <person name="Lombard V."/>
            <person name="Magnuson J."/>
            <person name="Maillard F."/>
            <person name="Murat C."/>
            <person name="Nolan M."/>
            <person name="Ohm R.A."/>
            <person name="Pangilinan J."/>
            <person name="Pereira M.F."/>
            <person name="Perotto S."/>
            <person name="Peter M."/>
            <person name="Pfister S."/>
            <person name="Riley R."/>
            <person name="Sitrit Y."/>
            <person name="Stielow J.B."/>
            <person name="Szollosi G."/>
            <person name="Zifcakova L."/>
            <person name="Stursova M."/>
            <person name="Spatafora J.W."/>
            <person name="Tedersoo L."/>
            <person name="Vaario L.M."/>
            <person name="Yamada A."/>
            <person name="Yan M."/>
            <person name="Wang P."/>
            <person name="Xu J."/>
            <person name="Bruns T."/>
            <person name="Baldrian P."/>
            <person name="Vilgalys R."/>
            <person name="Dunand C."/>
            <person name="Henrissat B."/>
            <person name="Grigoriev I.V."/>
            <person name="Hibbett D."/>
            <person name="Nagy L.G."/>
            <person name="Martin F.M."/>
        </authorList>
    </citation>
    <scope>NUCLEOTIDE SEQUENCE</scope>
    <source>
        <strain evidence="1">P2</strain>
    </source>
</reference>
<dbReference type="EMBL" id="MU117976">
    <property type="protein sequence ID" value="KAF9651305.1"/>
    <property type="molecule type" value="Genomic_DNA"/>
</dbReference>
<sequence>MSLEDNKCFVSPCNQQVQSGLIDHQAFDQPHKWSSWAIQCSTVTVDCLLCLLECEHTRNNCLESEIFCLLGEVHLLLGRLLVVNTHNAKAMEKIDAQLGMVQGRMNRHRNLLNVLSKKHNGLVFMQSIEASGDHLDKGNVSPVLPAPPSPPTPTPILPPCCAPHWVTKTTTTLQVISAEEEREIKDKIVSAWQAQERA</sequence>
<accession>A0ACB6ZNB0</accession>
<gene>
    <name evidence="1" type="ORF">BDM02DRAFT_3184565</name>
</gene>
<proteinExistence type="predicted"/>
<protein>
    <submittedName>
        <fullName evidence="1">Uncharacterized protein</fullName>
    </submittedName>
</protein>
<evidence type="ECO:0000313" key="1">
    <source>
        <dbReference type="EMBL" id="KAF9651305.1"/>
    </source>
</evidence>
<dbReference type="Proteomes" id="UP000886501">
    <property type="component" value="Unassembled WGS sequence"/>
</dbReference>
<keyword evidence="2" id="KW-1185">Reference proteome</keyword>
<comment type="caution">
    <text evidence="1">The sequence shown here is derived from an EMBL/GenBank/DDBJ whole genome shotgun (WGS) entry which is preliminary data.</text>
</comment>
<reference evidence="1" key="1">
    <citation type="submission" date="2019-10" db="EMBL/GenBank/DDBJ databases">
        <authorList>
            <consortium name="DOE Joint Genome Institute"/>
            <person name="Kuo A."/>
            <person name="Miyauchi S."/>
            <person name="Kiss E."/>
            <person name="Drula E."/>
            <person name="Kohler A."/>
            <person name="Sanchez-Garcia M."/>
            <person name="Andreopoulos B."/>
            <person name="Barry K.W."/>
            <person name="Bonito G."/>
            <person name="Buee M."/>
            <person name="Carver A."/>
            <person name="Chen C."/>
            <person name="Cichocki N."/>
            <person name="Clum A."/>
            <person name="Culley D."/>
            <person name="Crous P.W."/>
            <person name="Fauchery L."/>
            <person name="Girlanda M."/>
            <person name="Hayes R."/>
            <person name="Keri Z."/>
            <person name="Labutti K."/>
            <person name="Lipzen A."/>
            <person name="Lombard V."/>
            <person name="Magnuson J."/>
            <person name="Maillard F."/>
            <person name="Morin E."/>
            <person name="Murat C."/>
            <person name="Nolan M."/>
            <person name="Ohm R."/>
            <person name="Pangilinan J."/>
            <person name="Pereira M."/>
            <person name="Perotto S."/>
            <person name="Peter M."/>
            <person name="Riley R."/>
            <person name="Sitrit Y."/>
            <person name="Stielow B."/>
            <person name="Szollosi G."/>
            <person name="Zifcakova L."/>
            <person name="Stursova M."/>
            <person name="Spatafora J.W."/>
            <person name="Tedersoo L."/>
            <person name="Vaario L.-M."/>
            <person name="Yamada A."/>
            <person name="Yan M."/>
            <person name="Wang P."/>
            <person name="Xu J."/>
            <person name="Bruns T."/>
            <person name="Baldrian P."/>
            <person name="Vilgalys R."/>
            <person name="Henrissat B."/>
            <person name="Grigoriev I.V."/>
            <person name="Hibbett D."/>
            <person name="Nagy L.G."/>
            <person name="Martin F.M."/>
        </authorList>
    </citation>
    <scope>NUCLEOTIDE SEQUENCE</scope>
    <source>
        <strain evidence="1">P2</strain>
    </source>
</reference>
<name>A0ACB6ZNB0_THEGA</name>